<dbReference type="Proteomes" id="UP001228690">
    <property type="component" value="Chromosome"/>
</dbReference>
<dbReference type="EMBL" id="CP123443">
    <property type="protein sequence ID" value="WGK68384.1"/>
    <property type="molecule type" value="Genomic_DNA"/>
</dbReference>
<evidence type="ECO:0000313" key="2">
    <source>
        <dbReference type="Proteomes" id="UP001228690"/>
    </source>
</evidence>
<dbReference type="SUPFAM" id="SSF46785">
    <property type="entry name" value="Winged helix' DNA-binding domain"/>
    <property type="match status" value="1"/>
</dbReference>
<gene>
    <name evidence="1" type="ORF">P0082_07800</name>
</gene>
<reference evidence="1 2" key="1">
    <citation type="submission" date="2023-04" db="EMBL/GenBank/DDBJ databases">
        <title>Spirochaete genome identified in red abalone sample constitutes a novel genus.</title>
        <authorList>
            <person name="Sharma S.P."/>
            <person name="Purcell C.M."/>
            <person name="Hyde J.R."/>
            <person name="Severin A.J."/>
        </authorList>
    </citation>
    <scope>NUCLEOTIDE SEQUENCE [LARGE SCALE GENOMIC DNA]</scope>
    <source>
        <strain evidence="1 2">SP-2023</strain>
    </source>
</reference>
<protein>
    <submittedName>
        <fullName evidence="1">Uncharacterized protein</fullName>
    </submittedName>
</protein>
<organism evidence="1 2">
    <name type="scientific">Candidatus Haliotispira prima</name>
    <dbReference type="NCBI Taxonomy" id="3034016"/>
    <lineage>
        <taxon>Bacteria</taxon>
        <taxon>Pseudomonadati</taxon>
        <taxon>Spirochaetota</taxon>
        <taxon>Spirochaetia</taxon>
        <taxon>Spirochaetales</taxon>
        <taxon>Spirochaetaceae</taxon>
        <taxon>Candidatus Haliotispira</taxon>
    </lineage>
</organism>
<dbReference type="InterPro" id="IPR036390">
    <property type="entry name" value="WH_DNA-bd_sf"/>
</dbReference>
<evidence type="ECO:0000313" key="1">
    <source>
        <dbReference type="EMBL" id="WGK68384.1"/>
    </source>
</evidence>
<name>A0ABY8MEH4_9SPIO</name>
<proteinExistence type="predicted"/>
<sequence length="99" mass="11288">MPKMPKMNSQARLLRLVELLAEDILQGKSNKDLASSVGKTHDIISRDLACLKEAGWAEPLPNRNWRITPAFGQLSHRVAARFQQEYLHLKNEQGRFLGH</sequence>
<accession>A0ABY8MEH4</accession>
<keyword evidence="2" id="KW-1185">Reference proteome</keyword>
<dbReference type="RefSeq" id="WP_326926561.1">
    <property type="nucleotide sequence ID" value="NZ_CP123443.1"/>
</dbReference>